<accession>D8RI69</accession>
<reference evidence="2 3" key="1">
    <citation type="journal article" date="2011" name="Science">
        <title>The Selaginella genome identifies genetic changes associated with the evolution of vascular plants.</title>
        <authorList>
            <person name="Banks J.A."/>
            <person name="Nishiyama T."/>
            <person name="Hasebe M."/>
            <person name="Bowman J.L."/>
            <person name="Gribskov M."/>
            <person name="dePamphilis C."/>
            <person name="Albert V.A."/>
            <person name="Aono N."/>
            <person name="Aoyama T."/>
            <person name="Ambrose B.A."/>
            <person name="Ashton N.W."/>
            <person name="Axtell M.J."/>
            <person name="Barker E."/>
            <person name="Barker M.S."/>
            <person name="Bennetzen J.L."/>
            <person name="Bonawitz N.D."/>
            <person name="Chapple C."/>
            <person name="Cheng C."/>
            <person name="Correa L.G."/>
            <person name="Dacre M."/>
            <person name="DeBarry J."/>
            <person name="Dreyer I."/>
            <person name="Elias M."/>
            <person name="Engstrom E.M."/>
            <person name="Estelle M."/>
            <person name="Feng L."/>
            <person name="Finet C."/>
            <person name="Floyd S.K."/>
            <person name="Frommer W.B."/>
            <person name="Fujita T."/>
            <person name="Gramzow L."/>
            <person name="Gutensohn M."/>
            <person name="Harholt J."/>
            <person name="Hattori M."/>
            <person name="Heyl A."/>
            <person name="Hirai T."/>
            <person name="Hiwatashi Y."/>
            <person name="Ishikawa M."/>
            <person name="Iwata M."/>
            <person name="Karol K.G."/>
            <person name="Koehler B."/>
            <person name="Kolukisaoglu U."/>
            <person name="Kubo M."/>
            <person name="Kurata T."/>
            <person name="Lalonde S."/>
            <person name="Li K."/>
            <person name="Li Y."/>
            <person name="Litt A."/>
            <person name="Lyons E."/>
            <person name="Manning G."/>
            <person name="Maruyama T."/>
            <person name="Michael T.P."/>
            <person name="Mikami K."/>
            <person name="Miyazaki S."/>
            <person name="Morinaga S."/>
            <person name="Murata T."/>
            <person name="Mueller-Roeber B."/>
            <person name="Nelson D.R."/>
            <person name="Obara M."/>
            <person name="Oguri Y."/>
            <person name="Olmstead R.G."/>
            <person name="Onodera N."/>
            <person name="Petersen B.L."/>
            <person name="Pils B."/>
            <person name="Prigge M."/>
            <person name="Rensing S.A."/>
            <person name="Riano-Pachon D.M."/>
            <person name="Roberts A.W."/>
            <person name="Sato Y."/>
            <person name="Scheller H.V."/>
            <person name="Schulz B."/>
            <person name="Schulz C."/>
            <person name="Shakirov E.V."/>
            <person name="Shibagaki N."/>
            <person name="Shinohara N."/>
            <person name="Shippen D.E."/>
            <person name="Soerensen I."/>
            <person name="Sotooka R."/>
            <person name="Sugimoto N."/>
            <person name="Sugita M."/>
            <person name="Sumikawa N."/>
            <person name="Tanurdzic M."/>
            <person name="Theissen G."/>
            <person name="Ulvskov P."/>
            <person name="Wakazuki S."/>
            <person name="Weng J.K."/>
            <person name="Willats W.W."/>
            <person name="Wipf D."/>
            <person name="Wolf P.G."/>
            <person name="Yang L."/>
            <person name="Zimmer A.D."/>
            <person name="Zhu Q."/>
            <person name="Mitros T."/>
            <person name="Hellsten U."/>
            <person name="Loque D."/>
            <person name="Otillar R."/>
            <person name="Salamov A."/>
            <person name="Schmutz J."/>
            <person name="Shapiro H."/>
            <person name="Lindquist E."/>
            <person name="Lucas S."/>
            <person name="Rokhsar D."/>
            <person name="Grigoriev I.V."/>
        </authorList>
    </citation>
    <scope>NUCLEOTIDE SEQUENCE [LARGE SCALE GENOMIC DNA]</scope>
</reference>
<dbReference type="Proteomes" id="UP000001514">
    <property type="component" value="Unassembled WGS sequence"/>
</dbReference>
<name>D8RI69_SELML</name>
<dbReference type="InParanoid" id="D8RI69"/>
<evidence type="ECO:0000256" key="1">
    <source>
        <dbReference type="SAM" id="MobiDB-lite"/>
    </source>
</evidence>
<feature type="region of interest" description="Disordered" evidence="1">
    <location>
        <begin position="1"/>
        <end position="35"/>
    </location>
</feature>
<proteinExistence type="predicted"/>
<evidence type="ECO:0000313" key="3">
    <source>
        <dbReference type="Proteomes" id="UP000001514"/>
    </source>
</evidence>
<evidence type="ECO:0000313" key="2">
    <source>
        <dbReference type="EMBL" id="EFJ28040.1"/>
    </source>
</evidence>
<keyword evidence="3" id="KW-1185">Reference proteome</keyword>
<dbReference type="EMBL" id="GL377580">
    <property type="protein sequence ID" value="EFJ28040.1"/>
    <property type="molecule type" value="Genomic_DNA"/>
</dbReference>
<dbReference type="KEGG" id="smo:SELMODRAFT_411516"/>
<protein>
    <submittedName>
        <fullName evidence="2">Uncharacterized protein</fullName>
    </submittedName>
</protein>
<sequence>MVDPDPCVSMQKLDGSRERGNVEASYSTGEAANGSVIGGNAELGGKNEAPSAIGGGADLGGGNGKHVVAPKDCCARFTRDTSQVQSAASEEDHSRSSGVQIQEPDGSRERGKAEANYSTGEVVSGSAIGGGVELGGRNEALSAIGGGADLGGGNGEHVAAPEGHRNEMVTMLEVDTILNERVHETIVKAQEGTISRMLGEMAWKGSQHLEIPLCRLKQSHWVCSAYDLNMAIYTSFT</sequence>
<feature type="region of interest" description="Disordered" evidence="1">
    <location>
        <begin position="84"/>
        <end position="118"/>
    </location>
</feature>
<organism evidence="3">
    <name type="scientific">Selaginella moellendorffii</name>
    <name type="common">Spikemoss</name>
    <dbReference type="NCBI Taxonomy" id="88036"/>
    <lineage>
        <taxon>Eukaryota</taxon>
        <taxon>Viridiplantae</taxon>
        <taxon>Streptophyta</taxon>
        <taxon>Embryophyta</taxon>
        <taxon>Tracheophyta</taxon>
        <taxon>Lycopodiopsida</taxon>
        <taxon>Selaginellales</taxon>
        <taxon>Selaginellaceae</taxon>
        <taxon>Selaginella</taxon>
    </lineage>
</organism>
<dbReference type="HOGENOM" id="CLU_1172367_0_0_1"/>
<dbReference type="Gramene" id="EFJ28040">
    <property type="protein sequence ID" value="EFJ28040"/>
    <property type="gene ID" value="SELMODRAFT_411516"/>
</dbReference>
<gene>
    <name evidence="2" type="ORF">SELMODRAFT_411516</name>
</gene>
<dbReference type="AlphaFoldDB" id="D8RI69"/>